<dbReference type="CDD" id="cd03802">
    <property type="entry name" value="GT4_AviGT4-like"/>
    <property type="match status" value="1"/>
</dbReference>
<dbReference type="SUPFAM" id="SSF53756">
    <property type="entry name" value="UDP-Glycosyltransferase/glycogen phosphorylase"/>
    <property type="match status" value="1"/>
</dbReference>
<name>A0ABQ2AEQ5_9BACT</name>
<comment type="caution">
    <text evidence="3">The sequence shown here is derived from an EMBL/GenBank/DDBJ whole genome shotgun (WGS) entry which is preliminary data.</text>
</comment>
<evidence type="ECO:0000313" key="3">
    <source>
        <dbReference type="EMBL" id="GGH90617.1"/>
    </source>
</evidence>
<accession>A0ABQ2AEQ5</accession>
<reference evidence="4" key="1">
    <citation type="journal article" date="2019" name="Int. J. Syst. Evol. Microbiol.">
        <title>The Global Catalogue of Microorganisms (GCM) 10K type strain sequencing project: providing services to taxonomists for standard genome sequencing and annotation.</title>
        <authorList>
            <consortium name="The Broad Institute Genomics Platform"/>
            <consortium name="The Broad Institute Genome Sequencing Center for Infectious Disease"/>
            <person name="Wu L."/>
            <person name="Ma J."/>
        </authorList>
    </citation>
    <scope>NUCLEOTIDE SEQUENCE [LARGE SCALE GENOMIC DNA]</scope>
    <source>
        <strain evidence="4">CGMCC 1.14966</strain>
    </source>
</reference>
<proteinExistence type="predicted"/>
<dbReference type="PANTHER" id="PTHR12526:SF595">
    <property type="entry name" value="BLL5217 PROTEIN"/>
    <property type="match status" value="1"/>
</dbReference>
<evidence type="ECO:0000259" key="1">
    <source>
        <dbReference type="Pfam" id="PF00534"/>
    </source>
</evidence>
<feature type="domain" description="Glycosyltransferase subfamily 4-like N-terminal" evidence="2">
    <location>
        <begin position="22"/>
        <end position="134"/>
    </location>
</feature>
<dbReference type="InterPro" id="IPR001296">
    <property type="entry name" value="Glyco_trans_1"/>
</dbReference>
<evidence type="ECO:0000259" key="2">
    <source>
        <dbReference type="Pfam" id="PF13439"/>
    </source>
</evidence>
<evidence type="ECO:0008006" key="5">
    <source>
        <dbReference type="Google" id="ProtNLM"/>
    </source>
</evidence>
<dbReference type="Gene3D" id="3.40.50.2000">
    <property type="entry name" value="Glycogen Phosphorylase B"/>
    <property type="match status" value="2"/>
</dbReference>
<dbReference type="Pfam" id="PF00534">
    <property type="entry name" value="Glycos_transf_1"/>
    <property type="match status" value="1"/>
</dbReference>
<feature type="domain" description="Glycosyl transferase family 1" evidence="1">
    <location>
        <begin position="167"/>
        <end position="302"/>
    </location>
</feature>
<gene>
    <name evidence="3" type="ORF">GCM10011495_36890</name>
</gene>
<sequence>MKVAVLASVAWRTPPRHYGPWEQVASNVAEGLVAAGVDVTLFATADSVTAGTLAAVVARGYEEDRTQDAKVLECLHISHLMERAAEFDLIHNHFDFLPLSYSRLIPTPMVTTIHGFSSARILPVYQKYAATSAYVSISNADRQPSLPYAATVYNGLRVADFSFVAQPDDYLLFLGRIHPDKGPLEAIQIARQSGRRLLLAGIVQDQAYFDECVQPYLSDTIKFLGPVGPARRNLLLGNAAALLHPIRFEEPFGLSVAEAQLCGTPVIAFRRGAMPELIQTGQTGFLVGSVGEAVAAVQQLEQLDRAACRVWAAANFSQEKMVADYLAVYRQLLR</sequence>
<dbReference type="InterPro" id="IPR028098">
    <property type="entry name" value="Glyco_trans_4-like_N"/>
</dbReference>
<dbReference type="EMBL" id="BMGY01000056">
    <property type="protein sequence ID" value="GGH90617.1"/>
    <property type="molecule type" value="Genomic_DNA"/>
</dbReference>
<dbReference type="RefSeq" id="WP_188563571.1">
    <property type="nucleotide sequence ID" value="NZ_BMGY01000056.1"/>
</dbReference>
<evidence type="ECO:0000313" key="4">
    <source>
        <dbReference type="Proteomes" id="UP000637774"/>
    </source>
</evidence>
<dbReference type="Proteomes" id="UP000637774">
    <property type="component" value="Unassembled WGS sequence"/>
</dbReference>
<protein>
    <recommendedName>
        <fullName evidence="5">Glycosyltransferase family 4 protein</fullName>
    </recommendedName>
</protein>
<dbReference type="Pfam" id="PF13439">
    <property type="entry name" value="Glyco_transf_4"/>
    <property type="match status" value="1"/>
</dbReference>
<organism evidence="3 4">
    <name type="scientific">Hymenobacter frigidus</name>
    <dbReference type="NCBI Taxonomy" id="1524095"/>
    <lineage>
        <taxon>Bacteria</taxon>
        <taxon>Pseudomonadati</taxon>
        <taxon>Bacteroidota</taxon>
        <taxon>Cytophagia</taxon>
        <taxon>Cytophagales</taxon>
        <taxon>Hymenobacteraceae</taxon>
        <taxon>Hymenobacter</taxon>
    </lineage>
</organism>
<dbReference type="PANTHER" id="PTHR12526">
    <property type="entry name" value="GLYCOSYLTRANSFERASE"/>
    <property type="match status" value="1"/>
</dbReference>
<keyword evidence="4" id="KW-1185">Reference proteome</keyword>